<keyword evidence="3" id="KW-1185">Reference proteome</keyword>
<feature type="transmembrane region" description="Helical" evidence="1">
    <location>
        <begin position="185"/>
        <end position="205"/>
    </location>
</feature>
<reference evidence="3" key="1">
    <citation type="journal article" date="2019" name="Int. J. Syst. Evol. Microbiol.">
        <title>The Global Catalogue of Microorganisms (GCM) 10K type strain sequencing project: providing services to taxonomists for standard genome sequencing and annotation.</title>
        <authorList>
            <consortium name="The Broad Institute Genomics Platform"/>
            <consortium name="The Broad Institute Genome Sequencing Center for Infectious Disease"/>
            <person name="Wu L."/>
            <person name="Ma J."/>
        </authorList>
    </citation>
    <scope>NUCLEOTIDE SEQUENCE [LARGE SCALE GENOMIC DNA]</scope>
    <source>
        <strain evidence="3">KCTC 33676</strain>
    </source>
</reference>
<evidence type="ECO:0000256" key="1">
    <source>
        <dbReference type="SAM" id="Phobius"/>
    </source>
</evidence>
<gene>
    <name evidence="2" type="ORF">ACFSUC_18800</name>
</gene>
<dbReference type="InterPro" id="IPR010288">
    <property type="entry name" value="EcsB_ABC"/>
</dbReference>
<feature type="transmembrane region" description="Helical" evidence="1">
    <location>
        <begin position="327"/>
        <end position="349"/>
    </location>
</feature>
<dbReference type="Pfam" id="PF05975">
    <property type="entry name" value="EcsB"/>
    <property type="match status" value="1"/>
</dbReference>
<feature type="transmembrane region" description="Helical" evidence="1">
    <location>
        <begin position="122"/>
        <end position="140"/>
    </location>
</feature>
<evidence type="ECO:0000313" key="3">
    <source>
        <dbReference type="Proteomes" id="UP001597497"/>
    </source>
</evidence>
<comment type="caution">
    <text evidence="2">The sequence shown here is derived from an EMBL/GenBank/DDBJ whole genome shotgun (WGS) entry which is preliminary data.</text>
</comment>
<dbReference type="Proteomes" id="UP001597497">
    <property type="component" value="Unassembled WGS sequence"/>
</dbReference>
<feature type="transmembrane region" description="Helical" evidence="1">
    <location>
        <begin position="146"/>
        <end position="164"/>
    </location>
</feature>
<keyword evidence="1" id="KW-0472">Membrane</keyword>
<feature type="transmembrane region" description="Helical" evidence="1">
    <location>
        <begin position="30"/>
        <end position="56"/>
    </location>
</feature>
<accession>A0ABW5REX3</accession>
<feature type="transmembrane region" description="Helical" evidence="1">
    <location>
        <begin position="369"/>
        <end position="395"/>
    </location>
</feature>
<evidence type="ECO:0000313" key="2">
    <source>
        <dbReference type="EMBL" id="MFD2673603.1"/>
    </source>
</evidence>
<feature type="transmembrane region" description="Helical" evidence="1">
    <location>
        <begin position="68"/>
        <end position="89"/>
    </location>
</feature>
<keyword evidence="1" id="KW-0812">Transmembrane</keyword>
<dbReference type="RefSeq" id="WP_379931189.1">
    <property type="nucleotide sequence ID" value="NZ_JBHUMM010000045.1"/>
</dbReference>
<name>A0ABW5REX3_9BACL</name>
<proteinExistence type="predicted"/>
<protein>
    <submittedName>
        <fullName evidence="2">ABC transporter permease</fullName>
    </submittedName>
</protein>
<feature type="transmembrane region" description="Helical" evidence="1">
    <location>
        <begin position="211"/>
        <end position="230"/>
    </location>
</feature>
<keyword evidence="1" id="KW-1133">Transmembrane helix</keyword>
<dbReference type="EMBL" id="JBHUMM010000045">
    <property type="protein sequence ID" value="MFD2673603.1"/>
    <property type="molecule type" value="Genomic_DNA"/>
</dbReference>
<sequence length="396" mass="45440">MTKRLHTRSFSISVEYRKRMQHKWKAQWKFFTLLIDWVTALYLIVPAILFAGFQYVSWWQGLPGWMSAWTLGVLLPVSVMYTGAGALRLPLYPADEWMLSDHPRWLRGLISRVITYELGKNAVWLLGLVAGLAPIYGHLYGHGSTAVWNGVLWLLSLWLFRLVRQLGQHAIEGTWMGWTKRGLKGLYLLIISVCTGLITYVMSEANQQDQFALSLSFMMIVLAGLSVWLLRMRLRQTSWFTADLHRENRLAGQMYGIALGNITDSKPLIRLKRPVYMVFQKGWFRKRTPDHMAAELLVKHIARKFTHVITYGQFTGISMMAVFLSPIWIKVACWFVLPCLLGYWIILQFRQFKEETVLSLTSGLMPVEATSTALLTLIAPYQICLTLAVLGSLFLT</sequence>
<organism evidence="2 3">
    <name type="scientific">Marinicrinis sediminis</name>
    <dbReference type="NCBI Taxonomy" id="1652465"/>
    <lineage>
        <taxon>Bacteria</taxon>
        <taxon>Bacillati</taxon>
        <taxon>Bacillota</taxon>
        <taxon>Bacilli</taxon>
        <taxon>Bacillales</taxon>
        <taxon>Paenibacillaceae</taxon>
    </lineage>
</organism>